<comment type="caution">
    <text evidence="12">The sequence shown here is derived from an EMBL/GenBank/DDBJ whole genome shotgun (WGS) entry which is preliminary data.</text>
</comment>
<comment type="catalytic activity">
    <reaction evidence="1 10">
        <text>Cleaves type-1 transmembrane domains using a catalytic dyad composed of serine and histidine that are contributed by different transmembrane domains.</text>
        <dbReference type="EC" id="3.4.21.105"/>
    </reaction>
</comment>
<evidence type="ECO:0000256" key="7">
    <source>
        <dbReference type="ARBA" id="ARBA00022825"/>
    </source>
</evidence>
<dbReference type="InterPro" id="IPR022764">
    <property type="entry name" value="Peptidase_S54_rhomboid_dom"/>
</dbReference>
<evidence type="ECO:0000256" key="3">
    <source>
        <dbReference type="ARBA" id="ARBA00009045"/>
    </source>
</evidence>
<comment type="similarity">
    <text evidence="3 10">Belongs to the peptidase S54 family.</text>
</comment>
<dbReference type="InParanoid" id="A0A1C7NI49"/>
<dbReference type="Gene3D" id="1.20.1540.10">
    <property type="entry name" value="Rhomboid-like"/>
    <property type="match status" value="1"/>
</dbReference>
<dbReference type="Pfam" id="PF01694">
    <property type="entry name" value="Rhomboid"/>
    <property type="match status" value="1"/>
</dbReference>
<keyword evidence="6 10" id="KW-0378">Hydrolase</keyword>
<evidence type="ECO:0000256" key="1">
    <source>
        <dbReference type="ARBA" id="ARBA00000156"/>
    </source>
</evidence>
<feature type="domain" description="Peptidase S54 rhomboid" evidence="11">
    <location>
        <begin position="186"/>
        <end position="281"/>
    </location>
</feature>
<keyword evidence="8 10" id="KW-1133">Transmembrane helix</keyword>
<keyword evidence="9 10" id="KW-0472">Membrane</keyword>
<dbReference type="EC" id="3.4.21.105" evidence="10"/>
<evidence type="ECO:0000256" key="8">
    <source>
        <dbReference type="ARBA" id="ARBA00022989"/>
    </source>
</evidence>
<accession>A0A1C7NI49</accession>
<evidence type="ECO:0000259" key="11">
    <source>
        <dbReference type="Pfam" id="PF01694"/>
    </source>
</evidence>
<feature type="transmembrane region" description="Helical" evidence="10">
    <location>
        <begin position="191"/>
        <end position="215"/>
    </location>
</feature>
<evidence type="ECO:0000256" key="4">
    <source>
        <dbReference type="ARBA" id="ARBA00022670"/>
    </source>
</evidence>
<keyword evidence="13" id="KW-1185">Reference proteome</keyword>
<dbReference type="STRING" id="101091.A0A1C7NI49"/>
<dbReference type="Proteomes" id="UP000093000">
    <property type="component" value="Unassembled WGS sequence"/>
</dbReference>
<dbReference type="PANTHER" id="PTHR22936">
    <property type="entry name" value="RHOMBOID-RELATED"/>
    <property type="match status" value="1"/>
</dbReference>
<feature type="transmembrane region" description="Helical" evidence="10">
    <location>
        <begin position="227"/>
        <end position="248"/>
    </location>
</feature>
<evidence type="ECO:0000313" key="12">
    <source>
        <dbReference type="EMBL" id="OBZ87004.1"/>
    </source>
</evidence>
<sequence>MSIHHTRQFSHVQLNKRNYPVPDMTVWHSDIEHQTIDTDEKQAKKYLWLFSSKYFGPYFQRTEDHWPVITYLILFVSLIVFSGELVFNRQKTGEFLELDPINYMLGPSVEIMIQSGARFTPCMRSVESMPPGEHYVCLQTIAEHVDEYKEPLLLLESIDDPILFNASCSLVSFCGMSGFQHEKVPDQTYRFVTSLLIHVGFVHWMMNSIGLYYLGNRIEKAINSLRFSFLFISTGIFGNMFGDCFALSTSPFSGYSSSLFGLIGFMYVDLIFHWKSIEHQIRCCG</sequence>
<organism evidence="12 13">
    <name type="scientific">Choanephora cucurbitarum</name>
    <dbReference type="NCBI Taxonomy" id="101091"/>
    <lineage>
        <taxon>Eukaryota</taxon>
        <taxon>Fungi</taxon>
        <taxon>Fungi incertae sedis</taxon>
        <taxon>Mucoromycota</taxon>
        <taxon>Mucoromycotina</taxon>
        <taxon>Mucoromycetes</taxon>
        <taxon>Mucorales</taxon>
        <taxon>Mucorineae</taxon>
        <taxon>Choanephoraceae</taxon>
        <taxon>Choanephoroideae</taxon>
        <taxon>Choanephora</taxon>
    </lineage>
</organism>
<keyword evidence="5 10" id="KW-0812">Transmembrane</keyword>
<comment type="caution">
    <text evidence="10">Lacks conserved residue(s) required for the propagation of feature annotation.</text>
</comment>
<evidence type="ECO:0000256" key="5">
    <source>
        <dbReference type="ARBA" id="ARBA00022692"/>
    </source>
</evidence>
<proteinExistence type="inferred from homology"/>
<evidence type="ECO:0000256" key="6">
    <source>
        <dbReference type="ARBA" id="ARBA00022801"/>
    </source>
</evidence>
<reference evidence="12 13" key="1">
    <citation type="submission" date="2016-03" db="EMBL/GenBank/DDBJ databases">
        <title>Choanephora cucurbitarum.</title>
        <authorList>
            <person name="Min B."/>
            <person name="Park H."/>
            <person name="Park J.-H."/>
            <person name="Shin H.-D."/>
            <person name="Choi I.-G."/>
        </authorList>
    </citation>
    <scope>NUCLEOTIDE SEQUENCE [LARGE SCALE GENOMIC DNA]</scope>
    <source>
        <strain evidence="12 13">KUS-F28377</strain>
    </source>
</reference>
<dbReference type="GO" id="GO:0016020">
    <property type="term" value="C:membrane"/>
    <property type="evidence" value="ECO:0007669"/>
    <property type="project" value="UniProtKB-SubCell"/>
</dbReference>
<evidence type="ECO:0000256" key="10">
    <source>
        <dbReference type="RuleBase" id="RU362115"/>
    </source>
</evidence>
<keyword evidence="7 10" id="KW-0720">Serine protease</keyword>
<name>A0A1C7NI49_9FUNG</name>
<dbReference type="OrthoDB" id="2146116at2759"/>
<dbReference type="GO" id="GO:0006508">
    <property type="term" value="P:proteolysis"/>
    <property type="evidence" value="ECO:0007669"/>
    <property type="project" value="UniProtKB-KW"/>
</dbReference>
<dbReference type="SUPFAM" id="SSF144091">
    <property type="entry name" value="Rhomboid-like"/>
    <property type="match status" value="1"/>
</dbReference>
<evidence type="ECO:0000256" key="9">
    <source>
        <dbReference type="ARBA" id="ARBA00023136"/>
    </source>
</evidence>
<dbReference type="AlphaFoldDB" id="A0A1C7NI49"/>
<comment type="subcellular location">
    <subcellularLocation>
        <location evidence="2 10">Membrane</location>
        <topology evidence="2 10">Multi-pass membrane protein</topology>
    </subcellularLocation>
</comment>
<protein>
    <recommendedName>
        <fullName evidence="10">Rhomboid-type serine protease</fullName>
        <ecNumber evidence="10">3.4.21.105</ecNumber>
    </recommendedName>
</protein>
<gene>
    <name evidence="12" type="ORF">A0J61_04944</name>
</gene>
<keyword evidence="4 10" id="KW-0645">Protease</keyword>
<dbReference type="EMBL" id="LUGH01000254">
    <property type="protein sequence ID" value="OBZ87004.1"/>
    <property type="molecule type" value="Genomic_DNA"/>
</dbReference>
<dbReference type="InterPro" id="IPR035952">
    <property type="entry name" value="Rhomboid-like_sf"/>
</dbReference>
<feature type="transmembrane region" description="Helical" evidence="10">
    <location>
        <begin position="254"/>
        <end position="272"/>
    </location>
</feature>
<feature type="transmembrane region" description="Helical" evidence="10">
    <location>
        <begin position="68"/>
        <end position="87"/>
    </location>
</feature>
<evidence type="ECO:0000313" key="13">
    <source>
        <dbReference type="Proteomes" id="UP000093000"/>
    </source>
</evidence>
<comment type="function">
    <text evidence="10">Serine protease involved in intramembrane proteolysis.</text>
</comment>
<evidence type="ECO:0000256" key="2">
    <source>
        <dbReference type="ARBA" id="ARBA00004141"/>
    </source>
</evidence>
<dbReference type="InterPro" id="IPR002610">
    <property type="entry name" value="Peptidase_S54_rhomboid-like"/>
</dbReference>
<dbReference type="PANTHER" id="PTHR22936:SF69">
    <property type="entry name" value="RHOMBOID-LIKE PROTEIN"/>
    <property type="match status" value="1"/>
</dbReference>
<dbReference type="GO" id="GO:0004252">
    <property type="term" value="F:serine-type endopeptidase activity"/>
    <property type="evidence" value="ECO:0007669"/>
    <property type="project" value="InterPro"/>
</dbReference>